<accession>A0A090IBD2</accession>
<dbReference type="GeneID" id="28542312"/>
<dbReference type="PANTHER" id="PTHR33121:SF76">
    <property type="entry name" value="SIGNALING PROTEIN"/>
    <property type="match status" value="1"/>
</dbReference>
<evidence type="ECO:0000313" key="3">
    <source>
        <dbReference type="Proteomes" id="UP000032427"/>
    </source>
</evidence>
<dbReference type="STRING" id="80852.AWOD_II_0065"/>
<dbReference type="Proteomes" id="UP000032427">
    <property type="component" value="Chromosome 2"/>
</dbReference>
<dbReference type="PROSITE" id="PS50883">
    <property type="entry name" value="EAL"/>
    <property type="match status" value="1"/>
</dbReference>
<evidence type="ECO:0000259" key="1">
    <source>
        <dbReference type="PROSITE" id="PS50883"/>
    </source>
</evidence>
<feature type="domain" description="EAL" evidence="1">
    <location>
        <begin position="1"/>
        <end position="258"/>
    </location>
</feature>
<dbReference type="CDD" id="cd01948">
    <property type="entry name" value="EAL"/>
    <property type="match status" value="1"/>
</dbReference>
<dbReference type="AlphaFoldDB" id="A0A090IBD2"/>
<evidence type="ECO:0000313" key="2">
    <source>
        <dbReference type="EMBL" id="CED56724.1"/>
    </source>
</evidence>
<dbReference type="EMBL" id="LN554847">
    <property type="protein sequence ID" value="CED56724.1"/>
    <property type="molecule type" value="Genomic_DNA"/>
</dbReference>
<dbReference type="HOGENOM" id="CLU_000445_70_50_6"/>
<dbReference type="SMART" id="SM00052">
    <property type="entry name" value="EAL"/>
    <property type="match status" value="1"/>
</dbReference>
<protein>
    <submittedName>
        <fullName evidence="2">Putative bacterial signaling protein</fullName>
    </submittedName>
</protein>
<name>A0A090IBD2_9GAMM</name>
<dbReference type="InterPro" id="IPR035919">
    <property type="entry name" value="EAL_sf"/>
</dbReference>
<sequence>MRVEYKDGSFIMYYSNYTIKTAFQGIYCKDGDIYGYEALIRVYDDITKEYIPPPVFIDEISNPYSLEAFYLINKLHLFNFKKLIKTNSNLKLFVNITPSFFDSLGGNLKVQAMVCQLMNEAGIGSESLIAEILESESSQYPNFNAGISFIKSINVAIALDDFGEENSNIERYKEVNPKIVKISREFYLESFKSLSTIEILRNVITLFKKDGVKVVVEGLENHKHINQLISMGVDLYQGFVIHKPEIYKKDFQYRIPLSFVDINNEFVQVG</sequence>
<dbReference type="PATRIC" id="fig|80852.17.peg.2805"/>
<gene>
    <name evidence="2" type="ORF">AWOD_II_0065</name>
</gene>
<dbReference type="OrthoDB" id="1673646at2"/>
<proteinExistence type="predicted"/>
<dbReference type="InterPro" id="IPR001633">
    <property type="entry name" value="EAL_dom"/>
</dbReference>
<organism evidence="2 3">
    <name type="scientific">Aliivibrio wodanis</name>
    <dbReference type="NCBI Taxonomy" id="80852"/>
    <lineage>
        <taxon>Bacteria</taxon>
        <taxon>Pseudomonadati</taxon>
        <taxon>Pseudomonadota</taxon>
        <taxon>Gammaproteobacteria</taxon>
        <taxon>Vibrionales</taxon>
        <taxon>Vibrionaceae</taxon>
        <taxon>Aliivibrio</taxon>
    </lineage>
</organism>
<dbReference type="KEGG" id="awd:AWOD_II_0065"/>
<keyword evidence="3" id="KW-1185">Reference proteome</keyword>
<dbReference type="InterPro" id="IPR050706">
    <property type="entry name" value="Cyclic-di-GMP_PDE-like"/>
</dbReference>
<reference evidence="3" key="1">
    <citation type="submission" date="2014-09" db="EMBL/GenBank/DDBJ databases">
        <authorList>
            <person name="Hjerde E."/>
        </authorList>
    </citation>
    <scope>NUCLEOTIDE SEQUENCE [LARGE SCALE GENOMIC DNA]</scope>
    <source>
        <strain evidence="3">06/09/139</strain>
    </source>
</reference>
<dbReference type="Gene3D" id="3.20.20.450">
    <property type="entry name" value="EAL domain"/>
    <property type="match status" value="1"/>
</dbReference>
<dbReference type="GO" id="GO:0071111">
    <property type="term" value="F:cyclic-guanylate-specific phosphodiesterase activity"/>
    <property type="evidence" value="ECO:0007669"/>
    <property type="project" value="InterPro"/>
</dbReference>
<dbReference type="SUPFAM" id="SSF141868">
    <property type="entry name" value="EAL domain-like"/>
    <property type="match status" value="1"/>
</dbReference>
<dbReference type="Pfam" id="PF00563">
    <property type="entry name" value="EAL"/>
    <property type="match status" value="1"/>
</dbReference>
<dbReference type="PANTHER" id="PTHR33121">
    <property type="entry name" value="CYCLIC DI-GMP PHOSPHODIESTERASE PDEF"/>
    <property type="match status" value="1"/>
</dbReference>